<comment type="similarity">
    <text evidence="3">Belongs to the peptidase M50B family.</text>
</comment>
<dbReference type="STRING" id="1802074.A3J15_01830"/>
<keyword evidence="10 11" id="KW-0472">Membrane</keyword>
<evidence type="ECO:0000256" key="8">
    <source>
        <dbReference type="ARBA" id="ARBA00022989"/>
    </source>
</evidence>
<evidence type="ECO:0000256" key="11">
    <source>
        <dbReference type="SAM" id="Phobius"/>
    </source>
</evidence>
<dbReference type="PANTHER" id="PTHR42837">
    <property type="entry name" value="REGULATOR OF SIGMA-E PROTEASE RSEP"/>
    <property type="match status" value="1"/>
</dbReference>
<evidence type="ECO:0000256" key="4">
    <source>
        <dbReference type="ARBA" id="ARBA00022670"/>
    </source>
</evidence>
<comment type="cofactor">
    <cofactor evidence="1">
        <name>Zn(2+)</name>
        <dbReference type="ChEBI" id="CHEBI:29105"/>
    </cofactor>
</comment>
<evidence type="ECO:0000256" key="3">
    <source>
        <dbReference type="ARBA" id="ARBA00007931"/>
    </source>
</evidence>
<dbReference type="AlphaFoldDB" id="A0A1F7JKH5"/>
<dbReference type="InterPro" id="IPR036034">
    <property type="entry name" value="PDZ_sf"/>
</dbReference>
<dbReference type="CDD" id="cd06163">
    <property type="entry name" value="S2P-M50_PDZ_RseP-like"/>
    <property type="match status" value="1"/>
</dbReference>
<name>A0A1F7JKH5_9BACT</name>
<feature type="transmembrane region" description="Helical" evidence="11">
    <location>
        <begin position="281"/>
        <end position="302"/>
    </location>
</feature>
<comment type="subcellular location">
    <subcellularLocation>
        <location evidence="2">Membrane</location>
        <topology evidence="2">Multi-pass membrane protein</topology>
    </subcellularLocation>
</comment>
<dbReference type="GO" id="GO:0016020">
    <property type="term" value="C:membrane"/>
    <property type="evidence" value="ECO:0007669"/>
    <property type="project" value="UniProtKB-SubCell"/>
</dbReference>
<comment type="caution">
    <text evidence="13">The sequence shown here is derived from an EMBL/GenBank/DDBJ whole genome shotgun (WGS) entry which is preliminary data.</text>
</comment>
<dbReference type="Proteomes" id="UP000176376">
    <property type="component" value="Unassembled WGS sequence"/>
</dbReference>
<evidence type="ECO:0000256" key="2">
    <source>
        <dbReference type="ARBA" id="ARBA00004141"/>
    </source>
</evidence>
<dbReference type="InterPro" id="IPR041489">
    <property type="entry name" value="PDZ_6"/>
</dbReference>
<dbReference type="PANTHER" id="PTHR42837:SF2">
    <property type="entry name" value="MEMBRANE METALLOPROTEASE ARASP2, CHLOROPLASTIC-RELATED"/>
    <property type="match status" value="1"/>
</dbReference>
<organism evidence="13 14">
    <name type="scientific">Candidatus Roizmanbacteria bacterium RIFCSPLOWO2_02_FULL_38_10</name>
    <dbReference type="NCBI Taxonomy" id="1802074"/>
    <lineage>
        <taxon>Bacteria</taxon>
        <taxon>Candidatus Roizmaniibacteriota</taxon>
    </lineage>
</organism>
<evidence type="ECO:0000259" key="12">
    <source>
        <dbReference type="SMART" id="SM00228"/>
    </source>
</evidence>
<sequence length="360" mass="40136">MIITAIVFFFILSILVLIHEAGHFIAAKKNGVMVEEFGFGLPPRLFGKKIGETIYSINWLPFGGFVKVLGEEQHELNSKKIPESFKNRTFYHKSNFQKLIILTAGVMANFLLGWFVISIILTYGIPTPTNDIIIDDIVKDSPAQEAGIKKGDLVKQIRVNGQVITLKNVDHFIEVVKKHKGQEIEVSLTRQSRLFTVSITPRLKPPPNQGALGVSLSQFVIKKYKWYEAPFYSLIESSKITVIIVRELLKTLFTLALFQKPDVDVAGPLGIAKLTGQAVKVGWLAVLQLLGILSLNLAVINIMPFPALDGGRVAFVIYEAISGRKVRQQVEQKLNLIGFAILITLIIVVTINDIVKFFVK</sequence>
<evidence type="ECO:0000256" key="5">
    <source>
        <dbReference type="ARBA" id="ARBA00022692"/>
    </source>
</evidence>
<proteinExistence type="inferred from homology"/>
<dbReference type="InterPro" id="IPR001478">
    <property type="entry name" value="PDZ"/>
</dbReference>
<evidence type="ECO:0000256" key="1">
    <source>
        <dbReference type="ARBA" id="ARBA00001947"/>
    </source>
</evidence>
<keyword evidence="8 11" id="KW-1133">Transmembrane helix</keyword>
<keyword evidence="9" id="KW-0482">Metalloprotease</keyword>
<dbReference type="GO" id="GO:0006508">
    <property type="term" value="P:proteolysis"/>
    <property type="evidence" value="ECO:0007669"/>
    <property type="project" value="UniProtKB-KW"/>
</dbReference>
<accession>A0A1F7JKH5</accession>
<dbReference type="EMBL" id="MGAY01000047">
    <property type="protein sequence ID" value="OGK56113.1"/>
    <property type="molecule type" value="Genomic_DNA"/>
</dbReference>
<evidence type="ECO:0000313" key="14">
    <source>
        <dbReference type="Proteomes" id="UP000176376"/>
    </source>
</evidence>
<keyword evidence="7" id="KW-0862">Zinc</keyword>
<evidence type="ECO:0000256" key="7">
    <source>
        <dbReference type="ARBA" id="ARBA00022833"/>
    </source>
</evidence>
<keyword evidence="4" id="KW-0645">Protease</keyword>
<dbReference type="Pfam" id="PF02163">
    <property type="entry name" value="Peptidase_M50"/>
    <property type="match status" value="1"/>
</dbReference>
<protein>
    <recommendedName>
        <fullName evidence="12">PDZ domain-containing protein</fullName>
    </recommendedName>
</protein>
<dbReference type="Gene3D" id="2.30.42.10">
    <property type="match status" value="1"/>
</dbReference>
<feature type="domain" description="PDZ" evidence="12">
    <location>
        <begin position="113"/>
        <end position="192"/>
    </location>
</feature>
<evidence type="ECO:0000256" key="9">
    <source>
        <dbReference type="ARBA" id="ARBA00023049"/>
    </source>
</evidence>
<dbReference type="Pfam" id="PF17820">
    <property type="entry name" value="PDZ_6"/>
    <property type="match status" value="1"/>
</dbReference>
<dbReference type="SMART" id="SM00228">
    <property type="entry name" value="PDZ"/>
    <property type="match status" value="1"/>
</dbReference>
<feature type="transmembrane region" description="Helical" evidence="11">
    <location>
        <begin position="6"/>
        <end position="26"/>
    </location>
</feature>
<dbReference type="GO" id="GO:0004222">
    <property type="term" value="F:metalloendopeptidase activity"/>
    <property type="evidence" value="ECO:0007669"/>
    <property type="project" value="InterPro"/>
</dbReference>
<keyword evidence="5 11" id="KW-0812">Transmembrane</keyword>
<evidence type="ECO:0000313" key="13">
    <source>
        <dbReference type="EMBL" id="OGK56113.1"/>
    </source>
</evidence>
<feature type="transmembrane region" description="Helical" evidence="11">
    <location>
        <begin position="334"/>
        <end position="355"/>
    </location>
</feature>
<dbReference type="InterPro" id="IPR004387">
    <property type="entry name" value="Pept_M50_Zn"/>
</dbReference>
<dbReference type="SUPFAM" id="SSF50156">
    <property type="entry name" value="PDZ domain-like"/>
    <property type="match status" value="1"/>
</dbReference>
<reference evidence="13 14" key="1">
    <citation type="journal article" date="2016" name="Nat. Commun.">
        <title>Thousands of microbial genomes shed light on interconnected biogeochemical processes in an aquifer system.</title>
        <authorList>
            <person name="Anantharaman K."/>
            <person name="Brown C.T."/>
            <person name="Hug L.A."/>
            <person name="Sharon I."/>
            <person name="Castelle C.J."/>
            <person name="Probst A.J."/>
            <person name="Thomas B.C."/>
            <person name="Singh A."/>
            <person name="Wilkins M.J."/>
            <person name="Karaoz U."/>
            <person name="Brodie E.L."/>
            <person name="Williams K.H."/>
            <person name="Hubbard S.S."/>
            <person name="Banfield J.F."/>
        </authorList>
    </citation>
    <scope>NUCLEOTIDE SEQUENCE [LARGE SCALE GENOMIC DNA]</scope>
</reference>
<keyword evidence="6" id="KW-0378">Hydrolase</keyword>
<dbReference type="InterPro" id="IPR008915">
    <property type="entry name" value="Peptidase_M50"/>
</dbReference>
<evidence type="ECO:0000256" key="6">
    <source>
        <dbReference type="ARBA" id="ARBA00022801"/>
    </source>
</evidence>
<evidence type="ECO:0000256" key="10">
    <source>
        <dbReference type="ARBA" id="ARBA00023136"/>
    </source>
</evidence>
<feature type="transmembrane region" description="Helical" evidence="11">
    <location>
        <begin position="99"/>
        <end position="125"/>
    </location>
</feature>
<gene>
    <name evidence="13" type="ORF">A3J15_01830</name>
</gene>